<sequence length="1125" mass="119300">MTQSTSTHAVRFTAFAVASGLLLSACGGRGPKPPLTVDQDLSQLGTQNQKPGTTDEFYIIDAHGSGQKQGLRMVEMYWGRLVNVTDASGDVIYRDFVIDPGLVGDSNGEGTLAISSSLGSTTVDYEYSQNPVTGQETFNVKSTNDPLDGEDNFDLALQVAASGVNQISFSGVSDIGSLSRIPRNGAIVVHFDDMLDEESIILNDTVKILTGSPPTEAFDARLLADPNHGGIDPASGEFVSTRLIIDTTISAFELGGDVGSLPLNSLGLPTADSQSAANVAILFPTTVASSTGQFRRLTNLNGKPLFNVGNGPVASSPSNDVVRAMRTGTVADPDNGFLFDATRPRLLASQGVVVTAAVPPAGVGVGDAEYGYVWDIDYAFLTPTCGVLPVAGEDVIQFSNTLYANVIGTTNIVTDPPSPLPGGGVNSVSTLRVEIPRLASFLPEASSTFDPTDPQDVFDFLENDVIGTSVMQFPWRPASMTGQSSCFAAFSPGAGVAPASEVPNNAQITLRFSEPMDPASFGAFSSFQVTRVPASATPFNAYDYVIGSVSFAPDLREFRFQPLLPFSNQPQGSLGTVDAGVDANLTYHLGVTSSVDGGLRDLFGNPLGDVIENVEFDVIDDSVATVANGGYVFRFEDDMLDETGNGRSDIDGQFNQDQLNGTLLPRPVSNFSRTIDVNQPIVALMNLPAVAGVQTPLSNLGSRLHALWRYADLGLTMSAKDREFTNIDIEFTYLSPVGGQIVSAFYPEFFMGIAHGCCVPDEFQDQLTGFPEEPLSGYKNNSSFAETYLTIPGATPQEVHPRESGFTVASSELFTAETGTPLLRMPMNRGISEGERTTFTWRDAAITERGALAPTGQTKGAGVPLKQEVANLNLPQCWGSIYGGGTDRGVPTTGLPILMEYRTYPTETLALINFGISISSGSSRNPFHRAFSTGGYNTQDAAVVKNPDTQTSPTGGFNGNPLAGAPLGSTTPGLDNTVYYGQVDFVVRLSRAHTVPIDANGISDPNYRAVTLEPSAANQPLGTSVELAYRGHDTPIPLTGDPGRILDASNLDAYGDEVPPGDGFTTGANCGSTNYSIFTFDSPNWSSDLNDVDGSRYVQVRFTFVNNLSSRLAPVLDSFGVAYQF</sequence>
<dbReference type="Proteomes" id="UP000319342">
    <property type="component" value="Chromosome"/>
</dbReference>
<keyword evidence="3" id="KW-1185">Reference proteome</keyword>
<gene>
    <name evidence="2" type="ORF">Pla163_28640</name>
</gene>
<protein>
    <recommendedName>
        <fullName evidence="4">SbsA Ig-like domain-containing protein</fullName>
    </recommendedName>
</protein>
<dbReference type="OrthoDB" id="303828at2"/>
<dbReference type="InterPro" id="IPR014755">
    <property type="entry name" value="Cu-Rt/internalin_Ig-like"/>
</dbReference>
<evidence type="ECO:0000313" key="2">
    <source>
        <dbReference type="EMBL" id="QDU85731.1"/>
    </source>
</evidence>
<dbReference type="Gene3D" id="2.60.40.1220">
    <property type="match status" value="1"/>
</dbReference>
<reference evidence="2 3" key="1">
    <citation type="submission" date="2019-02" db="EMBL/GenBank/DDBJ databases">
        <title>Deep-cultivation of Planctomycetes and their phenomic and genomic characterization uncovers novel biology.</title>
        <authorList>
            <person name="Wiegand S."/>
            <person name="Jogler M."/>
            <person name="Boedeker C."/>
            <person name="Pinto D."/>
            <person name="Vollmers J."/>
            <person name="Rivas-Marin E."/>
            <person name="Kohn T."/>
            <person name="Peeters S.H."/>
            <person name="Heuer A."/>
            <person name="Rast P."/>
            <person name="Oberbeckmann S."/>
            <person name="Bunk B."/>
            <person name="Jeske O."/>
            <person name="Meyerdierks A."/>
            <person name="Storesund J.E."/>
            <person name="Kallscheuer N."/>
            <person name="Luecker S."/>
            <person name="Lage O.M."/>
            <person name="Pohl T."/>
            <person name="Merkel B.J."/>
            <person name="Hornburger P."/>
            <person name="Mueller R.-W."/>
            <person name="Bruemmer F."/>
            <person name="Labrenz M."/>
            <person name="Spormann A.M."/>
            <person name="Op den Camp H."/>
            <person name="Overmann J."/>
            <person name="Amann R."/>
            <person name="Jetten M.S.M."/>
            <person name="Mascher T."/>
            <person name="Medema M.H."/>
            <person name="Devos D.P."/>
            <person name="Kaster A.-K."/>
            <person name="Ovreas L."/>
            <person name="Rohde M."/>
            <person name="Galperin M.Y."/>
            <person name="Jogler C."/>
        </authorList>
    </citation>
    <scope>NUCLEOTIDE SEQUENCE [LARGE SCALE GENOMIC DNA]</scope>
    <source>
        <strain evidence="2 3">Pla163</strain>
    </source>
</reference>
<keyword evidence="1" id="KW-0732">Signal</keyword>
<evidence type="ECO:0000256" key="1">
    <source>
        <dbReference type="ARBA" id="ARBA00022729"/>
    </source>
</evidence>
<accession>A0A518D2N0</accession>
<dbReference type="RefSeq" id="WP_145189622.1">
    <property type="nucleotide sequence ID" value="NZ_CP036290.1"/>
</dbReference>
<proteinExistence type="predicted"/>
<evidence type="ECO:0008006" key="4">
    <source>
        <dbReference type="Google" id="ProtNLM"/>
    </source>
</evidence>
<name>A0A518D2N0_9BACT</name>
<evidence type="ECO:0000313" key="3">
    <source>
        <dbReference type="Proteomes" id="UP000319342"/>
    </source>
</evidence>
<dbReference type="AlphaFoldDB" id="A0A518D2N0"/>
<organism evidence="2 3">
    <name type="scientific">Rohdeia mirabilis</name>
    <dbReference type="NCBI Taxonomy" id="2528008"/>
    <lineage>
        <taxon>Bacteria</taxon>
        <taxon>Pseudomonadati</taxon>
        <taxon>Planctomycetota</taxon>
        <taxon>Planctomycetia</taxon>
        <taxon>Planctomycetia incertae sedis</taxon>
        <taxon>Rohdeia</taxon>
    </lineage>
</organism>
<dbReference type="EMBL" id="CP036290">
    <property type="protein sequence ID" value="QDU85731.1"/>
    <property type="molecule type" value="Genomic_DNA"/>
</dbReference>